<keyword evidence="10" id="KW-0539">Nucleus</keyword>
<evidence type="ECO:0000256" key="9">
    <source>
        <dbReference type="ARBA" id="ARBA00022801"/>
    </source>
</evidence>
<comment type="function">
    <text evidence="12">Transposase-derived protein that may have nuclease activity. Does not have transposase activity.</text>
</comment>
<evidence type="ECO:0000256" key="5">
    <source>
        <dbReference type="ARBA" id="ARBA00015519"/>
    </source>
</evidence>
<evidence type="ECO:0000256" key="11">
    <source>
        <dbReference type="ARBA" id="ARBA00030126"/>
    </source>
</evidence>
<keyword evidence="9" id="KW-0378">Hydrolase</keyword>
<protein>
    <recommendedName>
        <fullName evidence="5">Putative nuclease HARBI1</fullName>
    </recommendedName>
    <alternativeName>
        <fullName evidence="11">Harbinger transposase-derived nuclease</fullName>
    </alternativeName>
</protein>
<dbReference type="OrthoDB" id="2430314at2759"/>
<comment type="subcellular location">
    <subcellularLocation>
        <location evidence="3">Cytoplasm</location>
    </subcellularLocation>
    <subcellularLocation>
        <location evidence="2">Nucleus</location>
    </subcellularLocation>
</comment>
<organism evidence="14 15">
    <name type="scientific">Pieris macdunnoughi</name>
    <dbReference type="NCBI Taxonomy" id="345717"/>
    <lineage>
        <taxon>Eukaryota</taxon>
        <taxon>Metazoa</taxon>
        <taxon>Ecdysozoa</taxon>
        <taxon>Arthropoda</taxon>
        <taxon>Hexapoda</taxon>
        <taxon>Insecta</taxon>
        <taxon>Pterygota</taxon>
        <taxon>Neoptera</taxon>
        <taxon>Endopterygota</taxon>
        <taxon>Lepidoptera</taxon>
        <taxon>Glossata</taxon>
        <taxon>Ditrysia</taxon>
        <taxon>Papilionoidea</taxon>
        <taxon>Pieridae</taxon>
        <taxon>Pierinae</taxon>
        <taxon>Pieris</taxon>
    </lineage>
</organism>
<dbReference type="GO" id="GO:0005737">
    <property type="term" value="C:cytoplasm"/>
    <property type="evidence" value="ECO:0007669"/>
    <property type="project" value="UniProtKB-SubCell"/>
</dbReference>
<comment type="cofactor">
    <cofactor evidence="1">
        <name>a divalent metal cation</name>
        <dbReference type="ChEBI" id="CHEBI:60240"/>
    </cofactor>
</comment>
<dbReference type="AlphaFoldDB" id="A0A821P8M6"/>
<dbReference type="Pfam" id="PF13359">
    <property type="entry name" value="DDE_Tnp_4"/>
    <property type="match status" value="1"/>
</dbReference>
<dbReference type="InterPro" id="IPR027806">
    <property type="entry name" value="HARBI1_dom"/>
</dbReference>
<dbReference type="PANTHER" id="PTHR22930">
    <property type="match status" value="1"/>
</dbReference>
<gene>
    <name evidence="14" type="ORF">PMACD_LOCUS3536</name>
</gene>
<dbReference type="InterPro" id="IPR045249">
    <property type="entry name" value="HARBI1-like"/>
</dbReference>
<accession>A0A821P8M6</accession>
<dbReference type="GO" id="GO:0004518">
    <property type="term" value="F:nuclease activity"/>
    <property type="evidence" value="ECO:0007669"/>
    <property type="project" value="UniProtKB-KW"/>
</dbReference>
<name>A0A821P8M6_9NEOP</name>
<dbReference type="GO" id="GO:0016787">
    <property type="term" value="F:hydrolase activity"/>
    <property type="evidence" value="ECO:0007669"/>
    <property type="project" value="UniProtKB-KW"/>
</dbReference>
<evidence type="ECO:0000256" key="8">
    <source>
        <dbReference type="ARBA" id="ARBA00022723"/>
    </source>
</evidence>
<evidence type="ECO:0000256" key="12">
    <source>
        <dbReference type="ARBA" id="ARBA00045850"/>
    </source>
</evidence>
<keyword evidence="15" id="KW-1185">Reference proteome</keyword>
<comment type="similarity">
    <text evidence="4">Belongs to the HARBI1 family.</text>
</comment>
<dbReference type="EMBL" id="CAJOBZ010000006">
    <property type="protein sequence ID" value="CAF4802597.1"/>
    <property type="molecule type" value="Genomic_DNA"/>
</dbReference>
<dbReference type="PRINTS" id="PR02086">
    <property type="entry name" value="PUTNUCHARBI1"/>
</dbReference>
<dbReference type="Proteomes" id="UP000663880">
    <property type="component" value="Unassembled WGS sequence"/>
</dbReference>
<evidence type="ECO:0000256" key="10">
    <source>
        <dbReference type="ARBA" id="ARBA00023242"/>
    </source>
</evidence>
<evidence type="ECO:0000259" key="13">
    <source>
        <dbReference type="Pfam" id="PF13359"/>
    </source>
</evidence>
<comment type="caution">
    <text evidence="14">The sequence shown here is derived from an EMBL/GenBank/DDBJ whole genome shotgun (WGS) entry which is preliminary data.</text>
</comment>
<sequence>MDVFETLEDEFDEYFDRITTPRRNPVFQNRTNYMETLDETDFRTRFRLTKEAVMFVYSMIEETISAPTERNHVIMPITRLLLTLRYYATGSFLTVVGDFSGVSKASASRIVTLISQAIAQLRPEFIKFPTDTQEIQQEFYNIAKFPRLIGAIDSTHVPIKSPGGDNAEEWRDRKSQFSFNVQTVVSAKLKILDIVARWPGAAHDQTIFNNSFLKQRLINGEFGNLLIVGDKGYENTSYLLTPLQNPTTPAEHLYNESQIRSRNVVERTYGVWKNRFPILSKKVLLHVSRVQAVIVACAVLHNIAIDMRDEHFELLQQVDELADDIDQSAIDNVGNASVRSNLISDYFALLL</sequence>
<evidence type="ECO:0000256" key="1">
    <source>
        <dbReference type="ARBA" id="ARBA00001968"/>
    </source>
</evidence>
<evidence type="ECO:0000313" key="14">
    <source>
        <dbReference type="EMBL" id="CAF4802597.1"/>
    </source>
</evidence>
<reference evidence="14" key="1">
    <citation type="submission" date="2021-02" db="EMBL/GenBank/DDBJ databases">
        <authorList>
            <person name="Steward A R."/>
        </authorList>
    </citation>
    <scope>NUCLEOTIDE SEQUENCE</scope>
</reference>
<keyword evidence="7" id="KW-0540">Nuclease</keyword>
<evidence type="ECO:0000313" key="15">
    <source>
        <dbReference type="Proteomes" id="UP000663880"/>
    </source>
</evidence>
<evidence type="ECO:0000256" key="3">
    <source>
        <dbReference type="ARBA" id="ARBA00004496"/>
    </source>
</evidence>
<dbReference type="GO" id="GO:0046872">
    <property type="term" value="F:metal ion binding"/>
    <property type="evidence" value="ECO:0007669"/>
    <property type="project" value="UniProtKB-KW"/>
</dbReference>
<keyword evidence="8" id="KW-0479">Metal-binding</keyword>
<evidence type="ECO:0000256" key="2">
    <source>
        <dbReference type="ARBA" id="ARBA00004123"/>
    </source>
</evidence>
<feature type="domain" description="DDE Tnp4" evidence="13">
    <location>
        <begin position="152"/>
        <end position="302"/>
    </location>
</feature>
<evidence type="ECO:0000256" key="6">
    <source>
        <dbReference type="ARBA" id="ARBA00022490"/>
    </source>
</evidence>
<proteinExistence type="inferred from homology"/>
<evidence type="ECO:0000256" key="4">
    <source>
        <dbReference type="ARBA" id="ARBA00006958"/>
    </source>
</evidence>
<dbReference type="PANTHER" id="PTHR22930:SF85">
    <property type="entry name" value="GH03217P-RELATED"/>
    <property type="match status" value="1"/>
</dbReference>
<dbReference type="GO" id="GO:0005634">
    <property type="term" value="C:nucleus"/>
    <property type="evidence" value="ECO:0007669"/>
    <property type="project" value="UniProtKB-SubCell"/>
</dbReference>
<dbReference type="InterPro" id="IPR026103">
    <property type="entry name" value="HARBI1_animal"/>
</dbReference>
<evidence type="ECO:0000256" key="7">
    <source>
        <dbReference type="ARBA" id="ARBA00022722"/>
    </source>
</evidence>
<keyword evidence="6" id="KW-0963">Cytoplasm</keyword>